<reference evidence="1" key="2">
    <citation type="submission" date="2024-04" db="UniProtKB">
        <authorList>
            <consortium name="Ensembl"/>
        </authorList>
    </citation>
    <scope>IDENTIFICATION</scope>
</reference>
<dbReference type="AlphaFoldDB" id="G3PIP2"/>
<reference evidence="1" key="1">
    <citation type="submission" date="2006-01" db="EMBL/GenBank/DDBJ databases">
        <authorList>
            <person name="Lindblad-Toh K."/>
            <person name="Mauceli E."/>
            <person name="Grabherr M."/>
            <person name="Chang J.L."/>
            <person name="Lander E.S."/>
        </authorList>
    </citation>
    <scope>NUCLEOTIDE SEQUENCE [LARGE SCALE GENOMIC DNA]</scope>
</reference>
<sequence length="236" mass="25716">MEVVGLHHFLVMADSVDQAVGEATAQSLSHINHVPLHLLTFDLLLDLTLVNGLGVNTKRDHHYDLAVGQNLKPVGSSTSVALLSCQPVEQEEALLDGKGPDGPLHPVVFLNEILQEGFGEVEVDGAGFLLHQVLHVQLGLNCKVICTVIHSRFHSILHILHPSLPLLHHLLPPHPFLQGGVAHHGDDAHHKKLLQRGAEILHRPPAPLLHGHQYFEQWVSHGPIPNDGVVEGVQVP</sequence>
<dbReference type="Bgee" id="ENSGACG00000013214">
    <property type="expression patterns" value="Expressed in zone of skin and 9 other cell types or tissues"/>
</dbReference>
<dbReference type="InParanoid" id="G3PIP2"/>
<organism evidence="1">
    <name type="scientific">Gasterosteus aculeatus</name>
    <name type="common">Three-spined stickleback</name>
    <dbReference type="NCBI Taxonomy" id="69293"/>
    <lineage>
        <taxon>Eukaryota</taxon>
        <taxon>Metazoa</taxon>
        <taxon>Chordata</taxon>
        <taxon>Craniata</taxon>
        <taxon>Vertebrata</taxon>
        <taxon>Euteleostomi</taxon>
        <taxon>Actinopterygii</taxon>
        <taxon>Neopterygii</taxon>
        <taxon>Teleostei</taxon>
        <taxon>Neoteleostei</taxon>
        <taxon>Acanthomorphata</taxon>
        <taxon>Eupercaria</taxon>
        <taxon>Perciformes</taxon>
        <taxon>Cottioidei</taxon>
        <taxon>Gasterosteales</taxon>
        <taxon>Gasterosteidae</taxon>
        <taxon>Gasterosteus</taxon>
    </lineage>
</organism>
<evidence type="ECO:0000313" key="1">
    <source>
        <dbReference type="Ensembl" id="ENSGACP00000017470.1"/>
    </source>
</evidence>
<proteinExistence type="predicted"/>
<protein>
    <submittedName>
        <fullName evidence="1">Uncharacterized protein</fullName>
    </submittedName>
</protein>
<dbReference type="Ensembl" id="ENSGACT00000017504.1">
    <property type="protein sequence ID" value="ENSGACP00000017470.1"/>
    <property type="gene ID" value="ENSGACG00000013214.1"/>
</dbReference>
<accession>G3PIP2</accession>
<name>G3PIP2_GASAC</name>